<accession>A0A7X9TB89</accession>
<feature type="compositionally biased region" description="Low complexity" evidence="1">
    <location>
        <begin position="47"/>
        <end position="63"/>
    </location>
</feature>
<evidence type="ECO:0000313" key="4">
    <source>
        <dbReference type="Proteomes" id="UP000565613"/>
    </source>
</evidence>
<dbReference type="InterPro" id="IPR016186">
    <property type="entry name" value="C-type_lectin-like/link_sf"/>
</dbReference>
<dbReference type="InterPro" id="IPR001304">
    <property type="entry name" value="C-type_lectin-like"/>
</dbReference>
<dbReference type="EMBL" id="JABAGR010000006">
    <property type="protein sequence ID" value="NMF26175.1"/>
    <property type="molecule type" value="Genomic_DNA"/>
</dbReference>
<dbReference type="Pfam" id="PF13240">
    <property type="entry name" value="Zn_Ribbon_1"/>
    <property type="match status" value="1"/>
</dbReference>
<dbReference type="Pfam" id="PF00059">
    <property type="entry name" value="Lectin_C"/>
    <property type="match status" value="1"/>
</dbReference>
<dbReference type="SMART" id="SM00034">
    <property type="entry name" value="CLECT"/>
    <property type="match status" value="1"/>
</dbReference>
<dbReference type="InterPro" id="IPR050111">
    <property type="entry name" value="C-type_lectin/snaclec_domain"/>
</dbReference>
<dbReference type="SUPFAM" id="SSF56436">
    <property type="entry name" value="C-type lectin-like"/>
    <property type="match status" value="1"/>
</dbReference>
<gene>
    <name evidence="3" type="ORF">HF885_07000</name>
</gene>
<dbReference type="AlphaFoldDB" id="A0A7X9TB89"/>
<organism evidence="3 4">
    <name type="scientific">Parafannyhessea umbonata</name>
    <dbReference type="NCBI Taxonomy" id="604330"/>
    <lineage>
        <taxon>Bacteria</taxon>
        <taxon>Bacillati</taxon>
        <taxon>Actinomycetota</taxon>
        <taxon>Coriobacteriia</taxon>
        <taxon>Coriobacteriales</taxon>
        <taxon>Atopobiaceae</taxon>
        <taxon>Parafannyhessea</taxon>
    </lineage>
</organism>
<dbReference type="CDD" id="cd00037">
    <property type="entry name" value="CLECT"/>
    <property type="match status" value="1"/>
</dbReference>
<feature type="region of interest" description="Disordered" evidence="1">
    <location>
        <begin position="120"/>
        <end position="168"/>
    </location>
</feature>
<name>A0A7X9TB89_9ACTN</name>
<proteinExistence type="predicted"/>
<evidence type="ECO:0000313" key="3">
    <source>
        <dbReference type="EMBL" id="NMF26175.1"/>
    </source>
</evidence>
<feature type="compositionally biased region" description="Pro residues" evidence="1">
    <location>
        <begin position="36"/>
        <end position="46"/>
    </location>
</feature>
<protein>
    <submittedName>
        <fullName evidence="3">Zinc-ribbon domain-containing protein</fullName>
    </submittedName>
</protein>
<comment type="caution">
    <text evidence="3">The sequence shown here is derived from an EMBL/GenBank/DDBJ whole genome shotgun (WGS) entry which is preliminary data.</text>
</comment>
<dbReference type="InterPro" id="IPR016187">
    <property type="entry name" value="CTDL_fold"/>
</dbReference>
<dbReference type="InterPro" id="IPR026870">
    <property type="entry name" value="Zinc_ribbon_dom"/>
</dbReference>
<reference evidence="3 4" key="1">
    <citation type="submission" date="2020-04" db="EMBL/GenBank/DDBJ databases">
        <authorList>
            <person name="Hitch T.C.A."/>
            <person name="Wylensek D."/>
            <person name="Clavel T."/>
        </authorList>
    </citation>
    <scope>NUCLEOTIDE SEQUENCE [LARGE SCALE GENOMIC DNA]</scope>
    <source>
        <strain evidence="3 4">105184</strain>
    </source>
</reference>
<dbReference type="RefSeq" id="WP_170104231.1">
    <property type="nucleotide sequence ID" value="NZ_JABAGR010000006.1"/>
</dbReference>
<sequence>MYCRQCGAKIPEGSSFCSQCGAPVKHAADEKGAAPEPVPAPEPAPAPTDDTASAPGAAACAPAPEEAPAAGHAKGRVPVVVGTVAAVLLACAGVALGLHYSGALGTNDPLASLGGAKVQPVKTATKESGTKATEAPAKSDAGEKDAGDSAEAAGDSDDSSSSGAAAAAQPARAKTLTVVRQAMTWSDARDYCVSHGGELACITSEAEWSQAKSLMDQSGCSVFWIGGTRSASGGFAWLDGSPWDYQQWASSEPNDDGGDENFVAVLKSHGSYAWYDVPDDVSSYYMPEKMAFIMQTES</sequence>
<dbReference type="PROSITE" id="PS50041">
    <property type="entry name" value="C_TYPE_LECTIN_2"/>
    <property type="match status" value="1"/>
</dbReference>
<evidence type="ECO:0000259" key="2">
    <source>
        <dbReference type="PROSITE" id="PS50041"/>
    </source>
</evidence>
<feature type="domain" description="C-type lectin" evidence="2">
    <location>
        <begin position="171"/>
        <end position="276"/>
    </location>
</feature>
<feature type="region of interest" description="Disordered" evidence="1">
    <location>
        <begin position="28"/>
        <end position="63"/>
    </location>
</feature>
<dbReference type="PANTHER" id="PTHR22803">
    <property type="entry name" value="MANNOSE, PHOSPHOLIPASE, LECTIN RECEPTOR RELATED"/>
    <property type="match status" value="1"/>
</dbReference>
<feature type="compositionally biased region" description="Low complexity" evidence="1">
    <location>
        <begin position="149"/>
        <end position="168"/>
    </location>
</feature>
<dbReference type="Proteomes" id="UP000565613">
    <property type="component" value="Unassembled WGS sequence"/>
</dbReference>
<dbReference type="Gene3D" id="3.10.100.10">
    <property type="entry name" value="Mannose-Binding Protein A, subunit A"/>
    <property type="match status" value="1"/>
</dbReference>
<evidence type="ECO:0000256" key="1">
    <source>
        <dbReference type="SAM" id="MobiDB-lite"/>
    </source>
</evidence>